<evidence type="ECO:0000259" key="5">
    <source>
        <dbReference type="PROSITE" id="PS50893"/>
    </source>
</evidence>
<dbReference type="AlphaFoldDB" id="A0A1G2BTM5"/>
<keyword evidence="4" id="KW-0067">ATP-binding</keyword>
<gene>
    <name evidence="6" type="ORF">A3H70_03430</name>
</gene>
<evidence type="ECO:0000256" key="4">
    <source>
        <dbReference type="ARBA" id="ARBA00022840"/>
    </source>
</evidence>
<dbReference type="SMART" id="SM00382">
    <property type="entry name" value="AAA"/>
    <property type="match status" value="1"/>
</dbReference>
<protein>
    <submittedName>
        <fullName evidence="6">ABC transporter</fullName>
    </submittedName>
</protein>
<dbReference type="Gene3D" id="3.40.50.300">
    <property type="entry name" value="P-loop containing nucleotide triphosphate hydrolases"/>
    <property type="match status" value="1"/>
</dbReference>
<evidence type="ECO:0000256" key="3">
    <source>
        <dbReference type="ARBA" id="ARBA00022741"/>
    </source>
</evidence>
<evidence type="ECO:0000256" key="2">
    <source>
        <dbReference type="ARBA" id="ARBA00022448"/>
    </source>
</evidence>
<keyword evidence="3" id="KW-0547">Nucleotide-binding</keyword>
<evidence type="ECO:0000313" key="6">
    <source>
        <dbReference type="EMBL" id="OGY92266.1"/>
    </source>
</evidence>
<keyword evidence="2" id="KW-0813">Transport</keyword>
<dbReference type="GO" id="GO:0005524">
    <property type="term" value="F:ATP binding"/>
    <property type="evidence" value="ECO:0007669"/>
    <property type="project" value="UniProtKB-KW"/>
</dbReference>
<dbReference type="PANTHER" id="PTHR43335">
    <property type="entry name" value="ABC TRANSPORTER, ATP-BINDING PROTEIN"/>
    <property type="match status" value="1"/>
</dbReference>
<dbReference type="EMBL" id="MHKO01000025">
    <property type="protein sequence ID" value="OGY92266.1"/>
    <property type="molecule type" value="Genomic_DNA"/>
</dbReference>
<organism evidence="6 7">
    <name type="scientific">Candidatus Komeilibacteria bacterium RIFCSPLOWO2_02_FULL_48_11</name>
    <dbReference type="NCBI Taxonomy" id="1798553"/>
    <lineage>
        <taxon>Bacteria</taxon>
        <taxon>Candidatus Komeiliibacteriota</taxon>
    </lineage>
</organism>
<dbReference type="SUPFAM" id="SSF52540">
    <property type="entry name" value="P-loop containing nucleoside triphosphate hydrolases"/>
    <property type="match status" value="1"/>
</dbReference>
<comment type="similarity">
    <text evidence="1">Belongs to the ABC transporter superfamily.</text>
</comment>
<name>A0A1G2BTM5_9BACT</name>
<dbReference type="GO" id="GO:0016887">
    <property type="term" value="F:ATP hydrolysis activity"/>
    <property type="evidence" value="ECO:0007669"/>
    <property type="project" value="InterPro"/>
</dbReference>
<dbReference type="CDD" id="cd03230">
    <property type="entry name" value="ABC_DR_subfamily_A"/>
    <property type="match status" value="1"/>
</dbReference>
<sequence>MISVQNLTKNYGENKALDDVSFEVRQGEVLGFLGPNGAGKSTTMKIITGFLASTSGTVQVDGLDIQDDPMAVRAKIGYLPETVPLYTDMKVYEYLDFVGAVRGIAKEKRQGAIKHMADVCGLRDVISKLVSELSKGYRQRAALAQAMIHNPDILILDEPTSGLDPNQIVEIRELIKRLGREKTVILSTHILPEVAATCSRVIIINQGRIVASGRTDELLSGGGGKEVVQAKIRGSRDAVREALARHESVRDVKHLSDHDEGVSSFVIEVIGGADPQEIVFKIVVANNWMLLEMFKKQESLEDVFRRLTRNDN</sequence>
<feature type="domain" description="ABC transporter" evidence="5">
    <location>
        <begin position="2"/>
        <end position="231"/>
    </location>
</feature>
<proteinExistence type="inferred from homology"/>
<dbReference type="PROSITE" id="PS50893">
    <property type="entry name" value="ABC_TRANSPORTER_2"/>
    <property type="match status" value="1"/>
</dbReference>
<dbReference type="InterPro" id="IPR003593">
    <property type="entry name" value="AAA+_ATPase"/>
</dbReference>
<comment type="caution">
    <text evidence="6">The sequence shown here is derived from an EMBL/GenBank/DDBJ whole genome shotgun (WGS) entry which is preliminary data.</text>
</comment>
<dbReference type="InterPro" id="IPR027417">
    <property type="entry name" value="P-loop_NTPase"/>
</dbReference>
<dbReference type="InterPro" id="IPR003439">
    <property type="entry name" value="ABC_transporter-like_ATP-bd"/>
</dbReference>
<accession>A0A1G2BTM5</accession>
<dbReference type="Pfam" id="PF00005">
    <property type="entry name" value="ABC_tran"/>
    <property type="match status" value="1"/>
</dbReference>
<reference evidence="6 7" key="1">
    <citation type="journal article" date="2016" name="Nat. Commun.">
        <title>Thousands of microbial genomes shed light on interconnected biogeochemical processes in an aquifer system.</title>
        <authorList>
            <person name="Anantharaman K."/>
            <person name="Brown C.T."/>
            <person name="Hug L.A."/>
            <person name="Sharon I."/>
            <person name="Castelle C.J."/>
            <person name="Probst A.J."/>
            <person name="Thomas B.C."/>
            <person name="Singh A."/>
            <person name="Wilkins M.J."/>
            <person name="Karaoz U."/>
            <person name="Brodie E.L."/>
            <person name="Williams K.H."/>
            <person name="Hubbard S.S."/>
            <person name="Banfield J.F."/>
        </authorList>
    </citation>
    <scope>NUCLEOTIDE SEQUENCE [LARGE SCALE GENOMIC DNA]</scope>
</reference>
<dbReference type="PANTHER" id="PTHR43335:SF4">
    <property type="entry name" value="ABC TRANSPORTER, ATP-BINDING PROTEIN"/>
    <property type="match status" value="1"/>
</dbReference>
<dbReference type="STRING" id="1798553.A3H70_03430"/>
<evidence type="ECO:0000256" key="1">
    <source>
        <dbReference type="ARBA" id="ARBA00005417"/>
    </source>
</evidence>
<evidence type="ECO:0000313" key="7">
    <source>
        <dbReference type="Proteomes" id="UP000178109"/>
    </source>
</evidence>
<dbReference type="Proteomes" id="UP000178109">
    <property type="component" value="Unassembled WGS sequence"/>
</dbReference>